<dbReference type="AlphaFoldDB" id="A0A1C7P622"/>
<dbReference type="STRING" id="1612624.ADU59_03185"/>
<dbReference type="Proteomes" id="UP000093111">
    <property type="component" value="Unassembled WGS sequence"/>
</dbReference>
<evidence type="ECO:0000313" key="1">
    <source>
        <dbReference type="EMBL" id="OBZ96755.1"/>
    </source>
</evidence>
<proteinExistence type="predicted"/>
<dbReference type="EMBL" id="LGLV01000004">
    <property type="protein sequence ID" value="OBZ96755.1"/>
    <property type="molecule type" value="Genomic_DNA"/>
</dbReference>
<evidence type="ECO:0000313" key="2">
    <source>
        <dbReference type="Proteomes" id="UP000093111"/>
    </source>
</evidence>
<comment type="caution">
    <text evidence="1">The sequence shown here is derived from an EMBL/GenBank/DDBJ whole genome shotgun (WGS) entry which is preliminary data.</text>
</comment>
<accession>A0A1C7P622</accession>
<name>A0A1C7P622_9HYPH</name>
<gene>
    <name evidence="1" type="ORF">ADU59_03185</name>
</gene>
<organism evidence="1 2">
    <name type="scientific">Pararhizobium polonicum</name>
    <dbReference type="NCBI Taxonomy" id="1612624"/>
    <lineage>
        <taxon>Bacteria</taxon>
        <taxon>Pseudomonadati</taxon>
        <taxon>Pseudomonadota</taxon>
        <taxon>Alphaproteobacteria</taxon>
        <taxon>Hyphomicrobiales</taxon>
        <taxon>Rhizobiaceae</taxon>
        <taxon>Rhizobium/Agrobacterium group</taxon>
        <taxon>Pararhizobium</taxon>
    </lineage>
</organism>
<reference evidence="1 2" key="1">
    <citation type="journal article" date="2016" name="Syst. Appl. Microbiol.">
        <title>Pararhizobium polonicum sp. nov. isolated from tumors on stone fruit rootstocks.</title>
        <authorList>
            <person name="Pulawska J."/>
            <person name="Kuzmanovic N."/>
            <person name="Willems A."/>
            <person name="Pothier J.F."/>
        </authorList>
    </citation>
    <scope>NUCLEOTIDE SEQUENCE [LARGE SCALE GENOMIC DNA]</scope>
    <source>
        <strain evidence="1 2">F5.1</strain>
    </source>
</reference>
<sequence length="63" mass="7261">MHLSPRRKTDAYRLSLFHAQPCPKISAASRLLMHEKSLQIPRVFKMGLLSRAIKLIPDYITLT</sequence>
<protein>
    <submittedName>
        <fullName evidence="1">Uncharacterized protein</fullName>
    </submittedName>
</protein>
<keyword evidence="2" id="KW-1185">Reference proteome</keyword>